<name>A0A9P9L3B3_FUSSL</name>
<feature type="region of interest" description="Disordered" evidence="1">
    <location>
        <begin position="1"/>
        <end position="94"/>
    </location>
</feature>
<reference evidence="2" key="1">
    <citation type="journal article" date="2021" name="Nat. Commun.">
        <title>Genetic determinants of endophytism in the Arabidopsis root mycobiome.</title>
        <authorList>
            <person name="Mesny F."/>
            <person name="Miyauchi S."/>
            <person name="Thiergart T."/>
            <person name="Pickel B."/>
            <person name="Atanasova L."/>
            <person name="Karlsson M."/>
            <person name="Huettel B."/>
            <person name="Barry K.W."/>
            <person name="Haridas S."/>
            <person name="Chen C."/>
            <person name="Bauer D."/>
            <person name="Andreopoulos W."/>
            <person name="Pangilinan J."/>
            <person name="LaButti K."/>
            <person name="Riley R."/>
            <person name="Lipzen A."/>
            <person name="Clum A."/>
            <person name="Drula E."/>
            <person name="Henrissat B."/>
            <person name="Kohler A."/>
            <person name="Grigoriev I.V."/>
            <person name="Martin F.M."/>
            <person name="Hacquard S."/>
        </authorList>
    </citation>
    <scope>NUCLEOTIDE SEQUENCE</scope>
    <source>
        <strain evidence="2">FSSC 5 MPI-SDFR-AT-0091</strain>
    </source>
</reference>
<feature type="compositionally biased region" description="Low complexity" evidence="1">
    <location>
        <begin position="1"/>
        <end position="17"/>
    </location>
</feature>
<evidence type="ECO:0000256" key="1">
    <source>
        <dbReference type="SAM" id="MobiDB-lite"/>
    </source>
</evidence>
<evidence type="ECO:0000313" key="2">
    <source>
        <dbReference type="EMBL" id="KAH7273267.1"/>
    </source>
</evidence>
<feature type="region of interest" description="Disordered" evidence="1">
    <location>
        <begin position="134"/>
        <end position="170"/>
    </location>
</feature>
<feature type="compositionally biased region" description="Polar residues" evidence="1">
    <location>
        <begin position="58"/>
        <end position="67"/>
    </location>
</feature>
<dbReference type="AlphaFoldDB" id="A0A9P9L3B3"/>
<dbReference type="EMBL" id="JAGTJS010000002">
    <property type="protein sequence ID" value="KAH7273267.1"/>
    <property type="molecule type" value="Genomic_DNA"/>
</dbReference>
<protein>
    <submittedName>
        <fullName evidence="2">Uncharacterized protein</fullName>
    </submittedName>
</protein>
<feature type="compositionally biased region" description="Basic and acidic residues" evidence="1">
    <location>
        <begin position="140"/>
        <end position="156"/>
    </location>
</feature>
<feature type="compositionally biased region" description="Low complexity" evidence="1">
    <location>
        <begin position="29"/>
        <end position="44"/>
    </location>
</feature>
<proteinExistence type="predicted"/>
<gene>
    <name evidence="2" type="ORF">B0J15DRAFT_476768</name>
</gene>
<accession>A0A9P9L3B3</accession>
<keyword evidence="3" id="KW-1185">Reference proteome</keyword>
<evidence type="ECO:0000313" key="3">
    <source>
        <dbReference type="Proteomes" id="UP000736672"/>
    </source>
</evidence>
<feature type="compositionally biased region" description="Acidic residues" evidence="1">
    <location>
        <begin position="76"/>
        <end position="87"/>
    </location>
</feature>
<organism evidence="2 3">
    <name type="scientific">Fusarium solani</name>
    <name type="common">Filamentous fungus</name>
    <dbReference type="NCBI Taxonomy" id="169388"/>
    <lineage>
        <taxon>Eukaryota</taxon>
        <taxon>Fungi</taxon>
        <taxon>Dikarya</taxon>
        <taxon>Ascomycota</taxon>
        <taxon>Pezizomycotina</taxon>
        <taxon>Sordariomycetes</taxon>
        <taxon>Hypocreomycetidae</taxon>
        <taxon>Hypocreales</taxon>
        <taxon>Nectriaceae</taxon>
        <taxon>Fusarium</taxon>
        <taxon>Fusarium solani species complex</taxon>
    </lineage>
</organism>
<sequence>MAIPHSPTSRHSTPPTRHTTKSLPYRHVSAGSYSSSTAAGLTGTKRSRPGTPVHRQLPRSSQESSGAHSYISPASSEDELEDSDSDASDVGSCCGDQSDANIVVLPKDHRFQQAVQPLLNHSLKRVREFIDIAQYTAPPDKQEPPRKRSRPSDWRSEPTTPSHQEGSDDEFVVVSPPRGTFHFSCPFYASDPQKHQQCLKKHHLVTPENVIRHVQRHHMRPPYCPICSRVFGSASQCDSHILKRGCELRELVLPEGINYYRKARLAKDDKPHLSNKRRWEQINATVFPDEESASSPYLSKGLGLEVSMARDYWKQYGQTVVSDFLKKQGMLEEAGQDDEMAQAALCKLTLENLIGKMAEEHNSV</sequence>
<comment type="caution">
    <text evidence="2">The sequence shown here is derived from an EMBL/GenBank/DDBJ whole genome shotgun (WGS) entry which is preliminary data.</text>
</comment>
<dbReference type="OrthoDB" id="5241264at2759"/>
<dbReference type="Proteomes" id="UP000736672">
    <property type="component" value="Unassembled WGS sequence"/>
</dbReference>